<evidence type="ECO:0000256" key="9">
    <source>
        <dbReference type="ARBA" id="ARBA00022694"/>
    </source>
</evidence>
<evidence type="ECO:0000256" key="5">
    <source>
        <dbReference type="ARBA" id="ARBA00022552"/>
    </source>
</evidence>
<dbReference type="GO" id="GO:0046872">
    <property type="term" value="F:metal ion binding"/>
    <property type="evidence" value="ECO:0007669"/>
    <property type="project" value="UniProtKB-KW"/>
</dbReference>
<dbReference type="InterPro" id="IPR004383">
    <property type="entry name" value="rRNA_lsu_MTrfase_RlmN/Cfr"/>
</dbReference>
<dbReference type="GO" id="GO:0005737">
    <property type="term" value="C:cytoplasm"/>
    <property type="evidence" value="ECO:0007669"/>
    <property type="project" value="UniProtKB-SubCell"/>
</dbReference>
<keyword evidence="6 14" id="KW-0489">Methyltransferase</keyword>
<dbReference type="SUPFAM" id="SSF102114">
    <property type="entry name" value="Radical SAM enzymes"/>
    <property type="match status" value="1"/>
</dbReference>
<keyword evidence="7 14" id="KW-0808">Transferase</keyword>
<dbReference type="Gene3D" id="1.10.150.530">
    <property type="match status" value="1"/>
</dbReference>
<evidence type="ECO:0000256" key="10">
    <source>
        <dbReference type="ARBA" id="ARBA00022723"/>
    </source>
</evidence>
<comment type="function">
    <text evidence="14">Specifically methylates position 2 of adenine 2503 in 23S rRNA and position 2 of adenine 37 in tRNAs.</text>
</comment>
<dbReference type="InterPro" id="IPR027492">
    <property type="entry name" value="RNA_MTrfase_RlmN"/>
</dbReference>
<keyword evidence="10 14" id="KW-0479">Metal-binding</keyword>
<dbReference type="PROSITE" id="PS51918">
    <property type="entry name" value="RADICAL_SAM"/>
    <property type="match status" value="1"/>
</dbReference>
<dbReference type="GO" id="GO:0070040">
    <property type="term" value="F:rRNA (adenine(2503)-C2-)-methyltransferase activity"/>
    <property type="evidence" value="ECO:0007669"/>
    <property type="project" value="UniProtKB-UniRule"/>
</dbReference>
<evidence type="ECO:0000256" key="4">
    <source>
        <dbReference type="ARBA" id="ARBA00022490"/>
    </source>
</evidence>
<dbReference type="InterPro" id="IPR006638">
    <property type="entry name" value="Elp3/MiaA/NifB-like_rSAM"/>
</dbReference>
<dbReference type="PIRSF" id="PIRSF006004">
    <property type="entry name" value="CHP00048"/>
    <property type="match status" value="1"/>
</dbReference>
<keyword evidence="8 14" id="KW-0949">S-adenosyl-L-methionine</keyword>
<comment type="catalytic activity">
    <reaction evidence="14">
        <text>adenosine(37) in tRNA + 2 reduced [2Fe-2S]-[ferredoxin] + 2 S-adenosyl-L-methionine = 2-methyladenosine(37) in tRNA + 5'-deoxyadenosine + L-methionine + 2 oxidized [2Fe-2S]-[ferredoxin] + S-adenosyl-L-homocysteine</text>
        <dbReference type="Rhea" id="RHEA:43332"/>
        <dbReference type="Rhea" id="RHEA-COMP:10000"/>
        <dbReference type="Rhea" id="RHEA-COMP:10001"/>
        <dbReference type="Rhea" id="RHEA-COMP:10162"/>
        <dbReference type="Rhea" id="RHEA-COMP:10485"/>
        <dbReference type="ChEBI" id="CHEBI:17319"/>
        <dbReference type="ChEBI" id="CHEBI:33737"/>
        <dbReference type="ChEBI" id="CHEBI:33738"/>
        <dbReference type="ChEBI" id="CHEBI:57844"/>
        <dbReference type="ChEBI" id="CHEBI:57856"/>
        <dbReference type="ChEBI" id="CHEBI:59789"/>
        <dbReference type="ChEBI" id="CHEBI:74411"/>
        <dbReference type="ChEBI" id="CHEBI:74497"/>
        <dbReference type="EC" id="2.1.1.192"/>
    </reaction>
</comment>
<dbReference type="GO" id="GO:0051539">
    <property type="term" value="F:4 iron, 4 sulfur cluster binding"/>
    <property type="evidence" value="ECO:0007669"/>
    <property type="project" value="UniProtKB-UniRule"/>
</dbReference>
<evidence type="ECO:0000256" key="8">
    <source>
        <dbReference type="ARBA" id="ARBA00022691"/>
    </source>
</evidence>
<dbReference type="InterPro" id="IPR013785">
    <property type="entry name" value="Aldolase_TIM"/>
</dbReference>
<keyword evidence="3 14" id="KW-0004">4Fe-4S</keyword>
<feature type="binding site" evidence="14">
    <location>
        <position position="185"/>
    </location>
    <ligand>
        <name>S-adenosyl-L-methionine</name>
        <dbReference type="ChEBI" id="CHEBI:59789"/>
    </ligand>
</feature>
<dbReference type="GO" id="GO:0019843">
    <property type="term" value="F:rRNA binding"/>
    <property type="evidence" value="ECO:0007669"/>
    <property type="project" value="UniProtKB-UniRule"/>
</dbReference>
<feature type="binding site" evidence="14">
    <location>
        <position position="105"/>
    </location>
    <ligand>
        <name>[4Fe-4S] cluster</name>
        <dbReference type="ChEBI" id="CHEBI:49883"/>
        <note>4Fe-4S-S-AdoMet</note>
    </ligand>
</feature>
<comment type="cofactor">
    <cofactor evidence="14">
        <name>[4Fe-4S] cluster</name>
        <dbReference type="ChEBI" id="CHEBI:49883"/>
    </cofactor>
    <text evidence="14">Binds 1 [4Fe-4S] cluster. The cluster is coordinated with 3 cysteines and an exchangeable S-adenosyl-L-methionine.</text>
</comment>
<comment type="catalytic activity">
    <reaction evidence="14">
        <text>adenosine(2503) in 23S rRNA + 2 reduced [2Fe-2S]-[ferredoxin] + 2 S-adenosyl-L-methionine = 2-methyladenosine(2503) in 23S rRNA + 5'-deoxyadenosine + L-methionine + 2 oxidized [2Fe-2S]-[ferredoxin] + S-adenosyl-L-homocysteine</text>
        <dbReference type="Rhea" id="RHEA:42916"/>
        <dbReference type="Rhea" id="RHEA-COMP:10000"/>
        <dbReference type="Rhea" id="RHEA-COMP:10001"/>
        <dbReference type="Rhea" id="RHEA-COMP:10152"/>
        <dbReference type="Rhea" id="RHEA-COMP:10282"/>
        <dbReference type="ChEBI" id="CHEBI:17319"/>
        <dbReference type="ChEBI" id="CHEBI:33737"/>
        <dbReference type="ChEBI" id="CHEBI:33738"/>
        <dbReference type="ChEBI" id="CHEBI:57844"/>
        <dbReference type="ChEBI" id="CHEBI:57856"/>
        <dbReference type="ChEBI" id="CHEBI:59789"/>
        <dbReference type="ChEBI" id="CHEBI:74411"/>
        <dbReference type="ChEBI" id="CHEBI:74497"/>
        <dbReference type="EC" id="2.1.1.192"/>
    </reaction>
</comment>
<feature type="domain" description="Radical SAM core" evidence="15">
    <location>
        <begin position="91"/>
        <end position="322"/>
    </location>
</feature>
<dbReference type="GO" id="GO:0070475">
    <property type="term" value="P:rRNA base methylation"/>
    <property type="evidence" value="ECO:0007669"/>
    <property type="project" value="UniProtKB-UniRule"/>
</dbReference>
<evidence type="ECO:0000256" key="12">
    <source>
        <dbReference type="ARBA" id="ARBA00023014"/>
    </source>
</evidence>
<dbReference type="Pfam" id="PF04055">
    <property type="entry name" value="Radical_SAM"/>
    <property type="match status" value="1"/>
</dbReference>
<comment type="miscellaneous">
    <text evidence="14">Reaction proceeds by a ping-pong mechanism involving intermediate methylation of a conserved cysteine residue.</text>
</comment>
<reference evidence="16 17" key="1">
    <citation type="journal article" date="2017" name="ISME J.">
        <title>Energy and carbon metabolisms in a deep terrestrial subsurface fluid microbial community.</title>
        <authorList>
            <person name="Momper L."/>
            <person name="Jungbluth S.P."/>
            <person name="Lee M.D."/>
            <person name="Amend J.P."/>
        </authorList>
    </citation>
    <scope>NUCLEOTIDE SEQUENCE [LARGE SCALE GENOMIC DNA]</scope>
    <source>
        <strain evidence="16">SURF_17</strain>
    </source>
</reference>
<dbReference type="CDD" id="cd01335">
    <property type="entry name" value="Radical_SAM"/>
    <property type="match status" value="1"/>
</dbReference>
<evidence type="ECO:0000256" key="13">
    <source>
        <dbReference type="ARBA" id="ARBA00023157"/>
    </source>
</evidence>
<evidence type="ECO:0000256" key="2">
    <source>
        <dbReference type="ARBA" id="ARBA00007544"/>
    </source>
</evidence>
<dbReference type="NCBIfam" id="TIGR00048">
    <property type="entry name" value="rRNA_mod_RlmN"/>
    <property type="match status" value="1"/>
</dbReference>
<evidence type="ECO:0000313" key="17">
    <source>
        <dbReference type="Proteomes" id="UP000285961"/>
    </source>
</evidence>
<dbReference type="HAMAP" id="MF_01849">
    <property type="entry name" value="RNA_methyltr_RlmN"/>
    <property type="match status" value="1"/>
</dbReference>
<dbReference type="InterPro" id="IPR040072">
    <property type="entry name" value="Methyltransferase_A"/>
</dbReference>
<feature type="binding site" evidence="14">
    <location>
        <position position="284"/>
    </location>
    <ligand>
        <name>S-adenosyl-L-methionine</name>
        <dbReference type="ChEBI" id="CHEBI:59789"/>
    </ligand>
</feature>
<gene>
    <name evidence="14 16" type="primary">rlmN</name>
    <name evidence="16" type="ORF">C4532_14765</name>
</gene>
<evidence type="ECO:0000256" key="6">
    <source>
        <dbReference type="ARBA" id="ARBA00022603"/>
    </source>
</evidence>
<sequence>MLPEEIDALFRARGLASYRSVQVVEWLFQHGARSFDDMTNVPKSLRSECAEHYSVTDLKILKVQVSQADRTRKFLLGLSDGAMVETVVLPEGKRSTACISTQVGCAFGCPFCASGKDGLARNLSVGEIVDQARRARFHPDIGNLTNIVLMGMGEPLANYEATAKATRIFLHERGFALGKRRVTISTAGYLPGLEKLAEDDLPVRLALSLHATDNATRNRLMPINKKYPIERVLEACNHLLLSRRTPLTIEYMLIEGHNDSLGEARRLAGICQSLRAKVNLIPWNPISSSRFRSPSEERILRFQAELRKAGVLAFIRRSRGADIDAACGQLRASSTTKKA</sequence>
<dbReference type="AlphaFoldDB" id="A0A419ETR2"/>
<dbReference type="EMBL" id="QZKI01000105">
    <property type="protein sequence ID" value="RJP67360.1"/>
    <property type="molecule type" value="Genomic_DNA"/>
</dbReference>
<keyword evidence="9 14" id="KW-0819">tRNA processing</keyword>
<comment type="caution">
    <text evidence="14">Lacks conserved residue(s) required for the propagation of feature annotation.</text>
</comment>
<accession>A0A419ETR2</accession>
<dbReference type="Pfam" id="PF21016">
    <property type="entry name" value="RlmN_N"/>
    <property type="match status" value="1"/>
</dbReference>
<keyword evidence="12 14" id="KW-0411">Iron-sulfur</keyword>
<comment type="subcellular location">
    <subcellularLocation>
        <location evidence="1 14">Cytoplasm</location>
    </subcellularLocation>
</comment>
<evidence type="ECO:0000256" key="1">
    <source>
        <dbReference type="ARBA" id="ARBA00004496"/>
    </source>
</evidence>
<protein>
    <recommendedName>
        <fullName evidence="14">Probable dual-specificity RNA methyltransferase RlmN</fullName>
        <ecNumber evidence="14">2.1.1.192</ecNumber>
    </recommendedName>
    <alternativeName>
        <fullName evidence="14">23S rRNA (adenine(2503)-C(2))-methyltransferase</fullName>
    </alternativeName>
    <alternativeName>
        <fullName evidence="14">23S rRNA m2A2503 methyltransferase</fullName>
    </alternativeName>
    <alternativeName>
        <fullName evidence="14">Ribosomal RNA large subunit methyltransferase N</fullName>
    </alternativeName>
    <alternativeName>
        <fullName evidence="14">tRNA (adenine(37)-C(2))-methyltransferase</fullName>
    </alternativeName>
    <alternativeName>
        <fullName evidence="14">tRNA m2A37 methyltransferase</fullName>
    </alternativeName>
</protein>
<dbReference type="FunFam" id="3.20.20.70:FF:000014">
    <property type="entry name" value="Probable dual-specificity RNA methyltransferase RlmN"/>
    <property type="match status" value="1"/>
</dbReference>
<dbReference type="PANTHER" id="PTHR30544">
    <property type="entry name" value="23S RRNA METHYLTRANSFERASE"/>
    <property type="match status" value="1"/>
</dbReference>
<dbReference type="Proteomes" id="UP000285961">
    <property type="component" value="Unassembled WGS sequence"/>
</dbReference>
<keyword evidence="4 14" id="KW-0963">Cytoplasm</keyword>
<feature type="binding site" evidence="14">
    <location>
        <position position="109"/>
    </location>
    <ligand>
        <name>[4Fe-4S] cluster</name>
        <dbReference type="ChEBI" id="CHEBI:49883"/>
        <note>4Fe-4S-S-AdoMet</note>
    </ligand>
</feature>
<comment type="similarity">
    <text evidence="2 14">Belongs to the radical SAM superfamily. RlmN family.</text>
</comment>
<evidence type="ECO:0000256" key="14">
    <source>
        <dbReference type="HAMAP-Rule" id="MF_01849"/>
    </source>
</evidence>
<keyword evidence="5 14" id="KW-0698">rRNA processing</keyword>
<name>A0A419ETR2_9BACT</name>
<keyword evidence="11 14" id="KW-0408">Iron</keyword>
<dbReference type="InterPro" id="IPR058240">
    <property type="entry name" value="rSAM_sf"/>
</dbReference>
<dbReference type="GO" id="GO:0030488">
    <property type="term" value="P:tRNA methylation"/>
    <property type="evidence" value="ECO:0007669"/>
    <property type="project" value="UniProtKB-UniRule"/>
</dbReference>
<evidence type="ECO:0000313" key="16">
    <source>
        <dbReference type="EMBL" id="RJP67360.1"/>
    </source>
</evidence>
<comment type="caution">
    <text evidence="16">The sequence shown here is derived from an EMBL/GenBank/DDBJ whole genome shotgun (WGS) entry which is preliminary data.</text>
</comment>
<feature type="active site" description="S-methylcysteine intermediate" evidence="14">
    <location>
        <position position="327"/>
    </location>
</feature>
<dbReference type="SMART" id="SM00729">
    <property type="entry name" value="Elp3"/>
    <property type="match status" value="1"/>
</dbReference>
<dbReference type="GO" id="GO:0002935">
    <property type="term" value="F:tRNA (adenine(37)-C2)-methyltransferase activity"/>
    <property type="evidence" value="ECO:0007669"/>
    <property type="project" value="UniProtKB-UniRule"/>
</dbReference>
<dbReference type="SFLD" id="SFLDG01062">
    <property type="entry name" value="methyltransferase_(Class_A)"/>
    <property type="match status" value="1"/>
</dbReference>
<evidence type="ECO:0000256" key="3">
    <source>
        <dbReference type="ARBA" id="ARBA00022485"/>
    </source>
</evidence>
<dbReference type="GO" id="GO:0000049">
    <property type="term" value="F:tRNA binding"/>
    <property type="evidence" value="ECO:0007669"/>
    <property type="project" value="UniProtKB-UniRule"/>
</dbReference>
<dbReference type="SFLD" id="SFLDF00275">
    <property type="entry name" value="adenosine_C2_methyltransferase"/>
    <property type="match status" value="1"/>
</dbReference>
<evidence type="ECO:0000256" key="7">
    <source>
        <dbReference type="ARBA" id="ARBA00022679"/>
    </source>
</evidence>
<organism evidence="16 17">
    <name type="scientific">Candidatus Abyssobacteria bacterium SURF_17</name>
    <dbReference type="NCBI Taxonomy" id="2093361"/>
    <lineage>
        <taxon>Bacteria</taxon>
        <taxon>Pseudomonadati</taxon>
        <taxon>Candidatus Hydrogenedentota</taxon>
        <taxon>Candidatus Abyssobacteria</taxon>
    </lineage>
</organism>
<feature type="active site" description="Proton acceptor" evidence="14">
    <location>
        <position position="85"/>
    </location>
</feature>
<evidence type="ECO:0000256" key="11">
    <source>
        <dbReference type="ARBA" id="ARBA00023004"/>
    </source>
</evidence>
<feature type="binding site" evidence="14">
    <location>
        <begin position="153"/>
        <end position="154"/>
    </location>
    <ligand>
        <name>S-adenosyl-L-methionine</name>
        <dbReference type="ChEBI" id="CHEBI:59789"/>
    </ligand>
</feature>
<dbReference type="InterPro" id="IPR048641">
    <property type="entry name" value="RlmN_N"/>
</dbReference>
<dbReference type="SFLD" id="SFLDS00029">
    <property type="entry name" value="Radical_SAM"/>
    <property type="match status" value="1"/>
</dbReference>
<dbReference type="EC" id="2.1.1.192" evidence="14"/>
<proteinExistence type="inferred from homology"/>
<dbReference type="InterPro" id="IPR007197">
    <property type="entry name" value="rSAM"/>
</dbReference>
<dbReference type="Gene3D" id="3.20.20.70">
    <property type="entry name" value="Aldolase class I"/>
    <property type="match status" value="1"/>
</dbReference>
<feature type="binding site" evidence="14">
    <location>
        <position position="112"/>
    </location>
    <ligand>
        <name>[4Fe-4S] cluster</name>
        <dbReference type="ChEBI" id="CHEBI:49883"/>
        <note>4Fe-4S-S-AdoMet</note>
    </ligand>
</feature>
<dbReference type="PANTHER" id="PTHR30544:SF5">
    <property type="entry name" value="RADICAL SAM CORE DOMAIN-CONTAINING PROTEIN"/>
    <property type="match status" value="1"/>
</dbReference>
<feature type="binding site" evidence="14">
    <location>
        <begin position="208"/>
        <end position="210"/>
    </location>
    <ligand>
        <name>S-adenosyl-L-methionine</name>
        <dbReference type="ChEBI" id="CHEBI:59789"/>
    </ligand>
</feature>
<keyword evidence="13 14" id="KW-1015">Disulfide bond</keyword>
<evidence type="ECO:0000259" key="15">
    <source>
        <dbReference type="PROSITE" id="PS51918"/>
    </source>
</evidence>